<dbReference type="PROSITE" id="PS00059">
    <property type="entry name" value="ADH_ZINC"/>
    <property type="match status" value="1"/>
</dbReference>
<dbReference type="PANTHER" id="PTHR42813">
    <property type="entry name" value="ZINC-TYPE ALCOHOL DEHYDROGENASE-LIKE"/>
    <property type="match status" value="1"/>
</dbReference>
<dbReference type="EMBL" id="JAVRRA010000819">
    <property type="protein sequence ID" value="KAK5284122.1"/>
    <property type="molecule type" value="Genomic_DNA"/>
</dbReference>
<dbReference type="SUPFAM" id="SSF51735">
    <property type="entry name" value="NAD(P)-binding Rossmann-fold domains"/>
    <property type="match status" value="1"/>
</dbReference>
<dbReference type="InterPro" id="IPR002328">
    <property type="entry name" value="ADH_Zn_CS"/>
</dbReference>
<evidence type="ECO:0000313" key="8">
    <source>
        <dbReference type="Proteomes" id="UP001357485"/>
    </source>
</evidence>
<dbReference type="Gene3D" id="3.90.180.10">
    <property type="entry name" value="Medium-chain alcohol dehydrogenases, catalytic domain"/>
    <property type="match status" value="3"/>
</dbReference>
<protein>
    <recommendedName>
        <fullName evidence="6">Alcohol dehydrogenase-like N-terminal domain-containing protein</fullName>
    </recommendedName>
</protein>
<dbReference type="Proteomes" id="UP001357485">
    <property type="component" value="Unassembled WGS sequence"/>
</dbReference>
<dbReference type="Gene3D" id="3.40.50.720">
    <property type="entry name" value="NAD(P)-binding Rossmann-like Domain"/>
    <property type="match status" value="2"/>
</dbReference>
<comment type="caution">
    <text evidence="7">The sequence shown here is derived from an EMBL/GenBank/DDBJ whole genome shotgun (WGS) entry which is preliminary data.</text>
</comment>
<feature type="domain" description="Alcohol dehydrogenase-like N-terminal" evidence="6">
    <location>
        <begin position="50"/>
        <end position="176"/>
    </location>
</feature>
<dbReference type="Pfam" id="PF08240">
    <property type="entry name" value="ADH_N"/>
    <property type="match status" value="1"/>
</dbReference>
<feature type="region of interest" description="Disordered" evidence="5">
    <location>
        <begin position="1"/>
        <end position="25"/>
    </location>
</feature>
<keyword evidence="4" id="KW-0560">Oxidoreductase</keyword>
<comment type="cofactor">
    <cofactor evidence="1">
        <name>Zn(2+)</name>
        <dbReference type="ChEBI" id="CHEBI:29105"/>
    </cofactor>
</comment>
<organism evidence="7 8">
    <name type="scientific">Cryomyces antarcticus</name>
    <dbReference type="NCBI Taxonomy" id="329879"/>
    <lineage>
        <taxon>Eukaryota</taxon>
        <taxon>Fungi</taxon>
        <taxon>Dikarya</taxon>
        <taxon>Ascomycota</taxon>
        <taxon>Pezizomycotina</taxon>
        <taxon>Dothideomycetes</taxon>
        <taxon>Dothideomycetes incertae sedis</taxon>
        <taxon>Cryomyces</taxon>
    </lineage>
</organism>
<evidence type="ECO:0000313" key="7">
    <source>
        <dbReference type="EMBL" id="KAK5284122.1"/>
    </source>
</evidence>
<dbReference type="InterPro" id="IPR036291">
    <property type="entry name" value="NAD(P)-bd_dom_sf"/>
</dbReference>
<accession>A0ABR0M5L3</accession>
<evidence type="ECO:0000256" key="4">
    <source>
        <dbReference type="ARBA" id="ARBA00023002"/>
    </source>
</evidence>
<feature type="non-terminal residue" evidence="7">
    <location>
        <position position="302"/>
    </location>
</feature>
<evidence type="ECO:0000256" key="5">
    <source>
        <dbReference type="SAM" id="MobiDB-lite"/>
    </source>
</evidence>
<keyword evidence="3" id="KW-0862">Zinc</keyword>
<reference evidence="7 8" key="1">
    <citation type="submission" date="2023-08" db="EMBL/GenBank/DDBJ databases">
        <title>Black Yeasts Isolated from many extreme environments.</title>
        <authorList>
            <person name="Coleine C."/>
            <person name="Stajich J.E."/>
            <person name="Selbmann L."/>
        </authorList>
    </citation>
    <scope>NUCLEOTIDE SEQUENCE [LARGE SCALE GENOMIC DNA]</scope>
    <source>
        <strain evidence="7 8">CCFEE 536</strain>
    </source>
</reference>
<sequence length="302" mass="33057">MNALLANEAQEELGDRPTTTFNKPDSRPNETVLVLRWYGNEDVRVEEEITQLQKGEILGHEWTGIVDEVGTAVKSVKKGGRVVASFLIAEIASVLNCYPTFCTSFTPGLCGQCSFCEEGLTSMCDRTNSSILQEKLYGKPFAGLFGYSRFAGGFADGQAEYVRCPFADVNLLKIPDSVPDEKALYLSDILPTSYHATVCADTKEGKSVQRAMSKKTDSSEVVDEALRACPKFGIVALVADHATKTNQVLISALVEKGVSLRGIGQASVQKYWHELLKKVESGEFDPTVILTHRFVIDEASEL</sequence>
<name>A0ABR0M5L3_9PEZI</name>
<evidence type="ECO:0000256" key="1">
    <source>
        <dbReference type="ARBA" id="ARBA00001947"/>
    </source>
</evidence>
<keyword evidence="8" id="KW-1185">Reference proteome</keyword>
<proteinExistence type="predicted"/>
<evidence type="ECO:0000259" key="6">
    <source>
        <dbReference type="Pfam" id="PF08240"/>
    </source>
</evidence>
<gene>
    <name evidence="7" type="ORF">LTR16_005260</name>
</gene>
<dbReference type="SUPFAM" id="SSF50129">
    <property type="entry name" value="GroES-like"/>
    <property type="match status" value="1"/>
</dbReference>
<evidence type="ECO:0000256" key="2">
    <source>
        <dbReference type="ARBA" id="ARBA00022723"/>
    </source>
</evidence>
<keyword evidence="2" id="KW-0479">Metal-binding</keyword>
<dbReference type="InterPro" id="IPR013154">
    <property type="entry name" value="ADH-like_N"/>
</dbReference>
<evidence type="ECO:0000256" key="3">
    <source>
        <dbReference type="ARBA" id="ARBA00022833"/>
    </source>
</evidence>
<dbReference type="PANTHER" id="PTHR42813:SF1">
    <property type="entry name" value="DEHYDROGENASE, PUTATIVE (AFU_ORTHOLOGUE AFUA_5G03930)-RELATED"/>
    <property type="match status" value="1"/>
</dbReference>
<dbReference type="InterPro" id="IPR011032">
    <property type="entry name" value="GroES-like_sf"/>
</dbReference>